<keyword evidence="11" id="KW-0963">Cytoplasm</keyword>
<evidence type="ECO:0000256" key="3">
    <source>
        <dbReference type="ARBA" id="ARBA00005300"/>
    </source>
</evidence>
<evidence type="ECO:0000256" key="12">
    <source>
        <dbReference type="PIRSR" id="PIRSR037839-1"/>
    </source>
</evidence>
<evidence type="ECO:0000256" key="4">
    <source>
        <dbReference type="ARBA" id="ARBA00012180"/>
    </source>
</evidence>
<evidence type="ECO:0000256" key="9">
    <source>
        <dbReference type="ARBA" id="ARBA00022801"/>
    </source>
</evidence>
<evidence type="ECO:0000313" key="15">
    <source>
        <dbReference type="Proteomes" id="UP000054172"/>
    </source>
</evidence>
<dbReference type="InterPro" id="IPR011320">
    <property type="entry name" value="RNase_H1_N"/>
</dbReference>
<evidence type="ECO:0000256" key="7">
    <source>
        <dbReference type="ARBA" id="ARBA00022723"/>
    </source>
</evidence>
<accession>A0A0Q4B910</accession>
<dbReference type="GO" id="GO:0004523">
    <property type="term" value="F:RNA-DNA hybrid ribonuclease activity"/>
    <property type="evidence" value="ECO:0007669"/>
    <property type="project" value="UniProtKB-UniRule"/>
</dbReference>
<comment type="cofactor">
    <cofactor evidence="1">
        <name>Mg(2+)</name>
        <dbReference type="ChEBI" id="CHEBI:18420"/>
    </cofactor>
</comment>
<evidence type="ECO:0000256" key="8">
    <source>
        <dbReference type="ARBA" id="ARBA00022759"/>
    </source>
</evidence>
<evidence type="ECO:0000256" key="10">
    <source>
        <dbReference type="ARBA" id="ARBA00022842"/>
    </source>
</evidence>
<evidence type="ECO:0000256" key="2">
    <source>
        <dbReference type="ARBA" id="ARBA00004065"/>
    </source>
</evidence>
<comment type="similarity">
    <text evidence="3 11">Belongs to the RNase H family.</text>
</comment>
<keyword evidence="9 11" id="KW-0378">Hydrolase</keyword>
<dbReference type="Proteomes" id="UP000054172">
    <property type="component" value="Unassembled WGS sequence"/>
</dbReference>
<reference evidence="14" key="1">
    <citation type="submission" date="2015-08" db="EMBL/GenBank/DDBJ databases">
        <title>Candidatus Bacteriodes Periocalifornicus.</title>
        <authorList>
            <person name="McLean J.S."/>
            <person name="Kelley S."/>
        </authorList>
    </citation>
    <scope>NUCLEOTIDE SEQUENCE [LARGE SCALE GENOMIC DNA]</scope>
    <source>
        <strain evidence="14">12B</strain>
    </source>
</reference>
<comment type="subcellular location">
    <subcellularLocation>
        <location evidence="11">Cytoplasm</location>
    </subcellularLocation>
</comment>
<feature type="binding site" evidence="12">
    <location>
        <position position="212"/>
    </location>
    <ligand>
        <name>Mg(2+)</name>
        <dbReference type="ChEBI" id="CHEBI:18420"/>
        <label>1</label>
    </ligand>
</feature>
<dbReference type="FunFam" id="3.40.970.10:FF:000002">
    <property type="entry name" value="Ribonuclease H"/>
    <property type="match status" value="1"/>
</dbReference>
<evidence type="ECO:0000256" key="11">
    <source>
        <dbReference type="PIRNR" id="PIRNR037839"/>
    </source>
</evidence>
<dbReference type="GO" id="GO:0046872">
    <property type="term" value="F:metal ion binding"/>
    <property type="evidence" value="ECO:0007669"/>
    <property type="project" value="UniProtKB-KW"/>
</dbReference>
<organism evidence="14 15">
    <name type="scientific">Candidatus [Bacteroides] periocalifornicus</name>
    <dbReference type="NCBI Taxonomy" id="1702214"/>
    <lineage>
        <taxon>Bacteria</taxon>
        <taxon>Pseudomonadati</taxon>
        <taxon>Bacteroidota</taxon>
    </lineage>
</organism>
<dbReference type="SUPFAM" id="SSF53098">
    <property type="entry name" value="Ribonuclease H-like"/>
    <property type="match status" value="1"/>
</dbReference>
<evidence type="ECO:0000313" key="14">
    <source>
        <dbReference type="EMBL" id="KQM09405.1"/>
    </source>
</evidence>
<dbReference type="PIRSF" id="PIRSF037839">
    <property type="entry name" value="Ribonuclease_H"/>
    <property type="match status" value="1"/>
</dbReference>
<dbReference type="Pfam" id="PF01693">
    <property type="entry name" value="Cauli_VI"/>
    <property type="match status" value="1"/>
</dbReference>
<dbReference type="GO" id="GO:0005737">
    <property type="term" value="C:cytoplasm"/>
    <property type="evidence" value="ECO:0007669"/>
    <property type="project" value="UniProtKB-SubCell"/>
</dbReference>
<evidence type="ECO:0000259" key="13">
    <source>
        <dbReference type="PROSITE" id="PS50879"/>
    </source>
</evidence>
<dbReference type="InterPro" id="IPR009027">
    <property type="entry name" value="Ribosomal_bL9/RNase_H1_N"/>
</dbReference>
<evidence type="ECO:0000256" key="1">
    <source>
        <dbReference type="ARBA" id="ARBA00001946"/>
    </source>
</evidence>
<feature type="binding site" evidence="12">
    <location>
        <position position="152"/>
    </location>
    <ligand>
        <name>Mg(2+)</name>
        <dbReference type="ChEBI" id="CHEBI:18420"/>
        <label>2</label>
    </ligand>
</feature>
<keyword evidence="8 11" id="KW-0255">Endonuclease</keyword>
<keyword evidence="15" id="KW-1185">Reference proteome</keyword>
<gene>
    <name evidence="14" type="ORF">AL399_01945</name>
</gene>
<dbReference type="SUPFAM" id="SSF55658">
    <property type="entry name" value="L9 N-domain-like"/>
    <property type="match status" value="1"/>
</dbReference>
<dbReference type="PROSITE" id="PS50879">
    <property type="entry name" value="RNASE_H_1"/>
    <property type="match status" value="1"/>
</dbReference>
<dbReference type="Gene3D" id="3.40.970.10">
    <property type="entry name" value="Ribonuclease H1, N-terminal domain"/>
    <property type="match status" value="1"/>
</dbReference>
<comment type="function">
    <text evidence="2 11">Endonuclease that specifically degrades the RNA of RNA-DNA hybrids.</text>
</comment>
<protein>
    <recommendedName>
        <fullName evidence="5 11">Ribonuclease H</fullName>
        <ecNumber evidence="4 11">3.1.26.4</ecNumber>
    </recommendedName>
</protein>
<evidence type="ECO:0000256" key="5">
    <source>
        <dbReference type="ARBA" id="ARBA00017721"/>
    </source>
</evidence>
<feature type="binding site" evidence="12">
    <location>
        <position position="125"/>
    </location>
    <ligand>
        <name>Mg(2+)</name>
        <dbReference type="ChEBI" id="CHEBI:18420"/>
        <label>2</label>
    </ligand>
</feature>
<feature type="binding site" evidence="12">
    <location>
        <position position="87"/>
    </location>
    <ligand>
        <name>Mg(2+)</name>
        <dbReference type="ChEBI" id="CHEBI:18420"/>
        <label>1</label>
    </ligand>
</feature>
<comment type="caution">
    <text evidence="14">The sequence shown here is derived from an EMBL/GenBank/DDBJ whole genome shotgun (WGS) entry which is preliminary data.</text>
</comment>
<dbReference type="AlphaFoldDB" id="A0A0Q4B910"/>
<feature type="domain" description="RNase H type-1" evidence="13">
    <location>
        <begin position="78"/>
        <end position="216"/>
    </location>
</feature>
<comment type="cofactor">
    <cofactor evidence="12">
        <name>Mn(2+)</name>
        <dbReference type="ChEBI" id="CHEBI:29035"/>
    </cofactor>
    <cofactor evidence="12">
        <name>Mg(2+)</name>
        <dbReference type="ChEBI" id="CHEBI:18420"/>
    </cofactor>
    <text evidence="12">Binds 2 metal ions per subunit. Manganese or magnesium.</text>
</comment>
<keyword evidence="12" id="KW-0464">Manganese</keyword>
<dbReference type="PATRIC" id="fig|1702214.3.peg.70"/>
<keyword evidence="7 11" id="KW-0479">Metal-binding</keyword>
<evidence type="ECO:0000256" key="6">
    <source>
        <dbReference type="ARBA" id="ARBA00022722"/>
    </source>
</evidence>
<dbReference type="InterPro" id="IPR037056">
    <property type="entry name" value="RNase_H1_N_sf"/>
</dbReference>
<dbReference type="InterPro" id="IPR002156">
    <property type="entry name" value="RNaseH_domain"/>
</dbReference>
<keyword evidence="6 11" id="KW-0540">Nuclease</keyword>
<dbReference type="InterPro" id="IPR012337">
    <property type="entry name" value="RNaseH-like_sf"/>
</dbReference>
<dbReference type="GO" id="GO:0003676">
    <property type="term" value="F:nucleic acid binding"/>
    <property type="evidence" value="ECO:0007669"/>
    <property type="project" value="UniProtKB-UniRule"/>
</dbReference>
<sequence>MQKKKYYVVWRGVTPGVYETWAECRAQVEGFQGAQYRGYGDRDTAEKAFALPYESAPQSTTKPVKRAARRTVKDADDLPITPSVAVDAACNMRTGKMEYRGVDTATGRVVFARGPYAATTNNVGEFLALVFAIALFNRPGNEAFATMPIYSDSITALAWVRNRCANTKMESKPENAALRDQIARAEGWLRQHTWKNPVLKWRTELWGEIPADYGRK</sequence>
<dbReference type="InterPro" id="IPR017290">
    <property type="entry name" value="RNase_H_bac"/>
</dbReference>
<dbReference type="EC" id="3.1.26.4" evidence="4 11"/>
<comment type="catalytic activity">
    <reaction evidence="11">
        <text>Endonucleolytic cleavage to 5'-phosphomonoester.</text>
        <dbReference type="EC" id="3.1.26.4"/>
    </reaction>
</comment>
<dbReference type="EMBL" id="LIIK01000006">
    <property type="protein sequence ID" value="KQM09405.1"/>
    <property type="molecule type" value="Genomic_DNA"/>
</dbReference>
<proteinExistence type="inferred from homology"/>
<dbReference type="InterPro" id="IPR036397">
    <property type="entry name" value="RNaseH_sf"/>
</dbReference>
<dbReference type="STRING" id="1702214.AL399_01945"/>
<keyword evidence="10 11" id="KW-0460">Magnesium</keyword>
<name>A0A0Q4B910_9BACT</name>
<dbReference type="Gene3D" id="3.30.420.10">
    <property type="entry name" value="Ribonuclease H-like superfamily/Ribonuclease H"/>
    <property type="match status" value="1"/>
</dbReference>